<evidence type="ECO:0000256" key="2">
    <source>
        <dbReference type="ARBA" id="ARBA00022645"/>
    </source>
</evidence>
<dbReference type="PANTHER" id="PTHR11802">
    <property type="entry name" value="SERINE PROTEASE FAMILY S10 SERINE CARBOXYPEPTIDASE"/>
    <property type="match status" value="1"/>
</dbReference>
<dbReference type="Pfam" id="PF00450">
    <property type="entry name" value="Peptidase_S10"/>
    <property type="match status" value="1"/>
</dbReference>
<protein>
    <recommendedName>
        <fullName evidence="9">Carboxypeptidase</fullName>
    </recommendedName>
</protein>
<dbReference type="PANTHER" id="PTHR11802:SF64">
    <property type="entry name" value="CARBOXYPEPTIDASE"/>
    <property type="match status" value="1"/>
</dbReference>
<keyword evidence="2" id="KW-0121">Carboxypeptidase</keyword>
<keyword evidence="8" id="KW-1185">Reference proteome</keyword>
<evidence type="ECO:0000256" key="1">
    <source>
        <dbReference type="ARBA" id="ARBA00009431"/>
    </source>
</evidence>
<evidence type="ECO:0000313" key="8">
    <source>
        <dbReference type="Proteomes" id="UP001305779"/>
    </source>
</evidence>
<dbReference type="InterPro" id="IPR029058">
    <property type="entry name" value="AB_hydrolase_fold"/>
</dbReference>
<dbReference type="PRINTS" id="PR00724">
    <property type="entry name" value="CRBOXYPTASEC"/>
</dbReference>
<dbReference type="InterPro" id="IPR001563">
    <property type="entry name" value="Peptidase_S10"/>
</dbReference>
<keyword evidence="6" id="KW-0732">Signal</keyword>
<evidence type="ECO:0000256" key="3">
    <source>
        <dbReference type="ARBA" id="ARBA00022670"/>
    </source>
</evidence>
<keyword evidence="4" id="KW-0378">Hydrolase</keyword>
<keyword evidence="3" id="KW-0645">Protease</keyword>
<feature type="signal peptide" evidence="6">
    <location>
        <begin position="1"/>
        <end position="20"/>
    </location>
</feature>
<accession>A0ABR0E4U2</accession>
<proteinExistence type="inferred from homology"/>
<feature type="chain" id="PRO_5046615975" description="Carboxypeptidase" evidence="6">
    <location>
        <begin position="21"/>
        <end position="569"/>
    </location>
</feature>
<dbReference type="Proteomes" id="UP001305779">
    <property type="component" value="Unassembled WGS sequence"/>
</dbReference>
<organism evidence="7 8">
    <name type="scientific">Zasmidium cellare</name>
    <name type="common">Wine cellar mold</name>
    <name type="synonym">Racodium cellare</name>
    <dbReference type="NCBI Taxonomy" id="395010"/>
    <lineage>
        <taxon>Eukaryota</taxon>
        <taxon>Fungi</taxon>
        <taxon>Dikarya</taxon>
        <taxon>Ascomycota</taxon>
        <taxon>Pezizomycotina</taxon>
        <taxon>Dothideomycetes</taxon>
        <taxon>Dothideomycetidae</taxon>
        <taxon>Mycosphaerellales</taxon>
        <taxon>Mycosphaerellaceae</taxon>
        <taxon>Zasmidium</taxon>
    </lineage>
</organism>
<name>A0ABR0E4U2_ZASCE</name>
<evidence type="ECO:0000256" key="5">
    <source>
        <dbReference type="ARBA" id="ARBA00023180"/>
    </source>
</evidence>
<evidence type="ECO:0000256" key="6">
    <source>
        <dbReference type="SAM" id="SignalP"/>
    </source>
</evidence>
<evidence type="ECO:0000256" key="4">
    <source>
        <dbReference type="ARBA" id="ARBA00022801"/>
    </source>
</evidence>
<sequence length="569" mass="62677">MTFLRSQVVGAVSLVSLVAGQFVTPSTNLTVSKGFLDIPVRWKEVPSGICELTPGVKSYSGYVDVSEREHVYFWFFEARNGRPESAPLTVFINGGPGSSSIESLFQESGPCSMPNDQAEVISNKYSWSSVSNMLYIDQPIQVGFSYNVAVPGYQAERADSGDGNDYNGTVTLPDNTCPDYAPYGSCGTFSKPNISETSNSTRAAAPLMWKTLQGFLGAFPRFQNSRFNFATESYGGHFGPIFMEYLVAQNDLIEADVLPGAHYINLRTLLVGNGWYDPIVHREAYYNFTVSPGNTYDFSPFNETTQKMLYDALYAPGACLDMVRDCQRTQRDDVCSFSDNFCLQTVDNSLSNYANRDIDDIRELMPDPFPYERYVLYLNTKKVQEALGVFVNYTVTSGISYLAFASTGDDSREAGTVEAVENLIKRGVYVVQYAGDADYDCNWIGGEVIAERVGAGSVPSYQNAGYTNVSTTDNIVHGQVKQAANFAFVRIYESGHLVPFYQPLAAQEMFERAINGKNIETGLVNVTGNYSTKGTARSEYREGNSTVQLKPVSLLATYNTTSTEPNAKG</sequence>
<keyword evidence="5" id="KW-0325">Glycoprotein</keyword>
<comment type="similarity">
    <text evidence="1">Belongs to the peptidase S10 family.</text>
</comment>
<dbReference type="Gene3D" id="3.40.50.1820">
    <property type="entry name" value="alpha/beta hydrolase"/>
    <property type="match status" value="1"/>
</dbReference>
<evidence type="ECO:0000313" key="7">
    <source>
        <dbReference type="EMBL" id="KAK4496441.1"/>
    </source>
</evidence>
<gene>
    <name evidence="7" type="ORF">PRZ48_012421</name>
</gene>
<dbReference type="SUPFAM" id="SSF53474">
    <property type="entry name" value="alpha/beta-Hydrolases"/>
    <property type="match status" value="1"/>
</dbReference>
<evidence type="ECO:0008006" key="9">
    <source>
        <dbReference type="Google" id="ProtNLM"/>
    </source>
</evidence>
<dbReference type="EMBL" id="JAXOVC010000010">
    <property type="protein sequence ID" value="KAK4496441.1"/>
    <property type="molecule type" value="Genomic_DNA"/>
</dbReference>
<comment type="caution">
    <text evidence="7">The sequence shown here is derived from an EMBL/GenBank/DDBJ whole genome shotgun (WGS) entry which is preliminary data.</text>
</comment>
<reference evidence="7 8" key="1">
    <citation type="journal article" date="2023" name="G3 (Bethesda)">
        <title>A chromosome-level genome assembly of Zasmidium syzygii isolated from banana leaves.</title>
        <authorList>
            <person name="van Westerhoven A.C."/>
            <person name="Mehrabi R."/>
            <person name="Talebi R."/>
            <person name="Steentjes M.B.F."/>
            <person name="Corcolon B."/>
            <person name="Chong P.A."/>
            <person name="Kema G.H.J."/>
            <person name="Seidl M.F."/>
        </authorList>
    </citation>
    <scope>NUCLEOTIDE SEQUENCE [LARGE SCALE GENOMIC DNA]</scope>
    <source>
        <strain evidence="7 8">P124</strain>
    </source>
</reference>